<comment type="caution">
    <text evidence="2">The sequence shown here is derived from an EMBL/GenBank/DDBJ whole genome shotgun (WGS) entry which is preliminary data.</text>
</comment>
<dbReference type="Proteomes" id="UP001370490">
    <property type="component" value="Unassembled WGS sequence"/>
</dbReference>
<name>A0AAN8WDK6_9MAGN</name>
<feature type="region of interest" description="Disordered" evidence="1">
    <location>
        <begin position="1"/>
        <end position="82"/>
    </location>
</feature>
<keyword evidence="3" id="KW-1185">Reference proteome</keyword>
<evidence type="ECO:0000313" key="3">
    <source>
        <dbReference type="Proteomes" id="UP001370490"/>
    </source>
</evidence>
<gene>
    <name evidence="2" type="ORF">RJ641_025064</name>
</gene>
<evidence type="ECO:0000256" key="1">
    <source>
        <dbReference type="SAM" id="MobiDB-lite"/>
    </source>
</evidence>
<feature type="compositionally biased region" description="Basic and acidic residues" evidence="1">
    <location>
        <begin position="38"/>
        <end position="61"/>
    </location>
</feature>
<feature type="compositionally biased region" description="Acidic residues" evidence="1">
    <location>
        <begin position="62"/>
        <end position="76"/>
    </location>
</feature>
<sequence length="82" mass="8961">MEKRLRERNSENGKASVDGLGLGQGPPKSENGGNCTRDGPRDSAETELSDDRPAIDEKDPNYVDEEEEEKIEEDSEVAGLVV</sequence>
<evidence type="ECO:0000313" key="2">
    <source>
        <dbReference type="EMBL" id="KAK6943962.1"/>
    </source>
</evidence>
<dbReference type="AlphaFoldDB" id="A0AAN8WDK6"/>
<proteinExistence type="predicted"/>
<accession>A0AAN8WDK6</accession>
<dbReference type="EMBL" id="JBAMMX010000003">
    <property type="protein sequence ID" value="KAK6943962.1"/>
    <property type="molecule type" value="Genomic_DNA"/>
</dbReference>
<feature type="compositionally biased region" description="Basic and acidic residues" evidence="1">
    <location>
        <begin position="1"/>
        <end position="11"/>
    </location>
</feature>
<organism evidence="2 3">
    <name type="scientific">Dillenia turbinata</name>
    <dbReference type="NCBI Taxonomy" id="194707"/>
    <lineage>
        <taxon>Eukaryota</taxon>
        <taxon>Viridiplantae</taxon>
        <taxon>Streptophyta</taxon>
        <taxon>Embryophyta</taxon>
        <taxon>Tracheophyta</taxon>
        <taxon>Spermatophyta</taxon>
        <taxon>Magnoliopsida</taxon>
        <taxon>eudicotyledons</taxon>
        <taxon>Gunneridae</taxon>
        <taxon>Pentapetalae</taxon>
        <taxon>Dilleniales</taxon>
        <taxon>Dilleniaceae</taxon>
        <taxon>Dillenia</taxon>
    </lineage>
</organism>
<protein>
    <submittedName>
        <fullName evidence="2">Uncharacterized protein</fullName>
    </submittedName>
</protein>
<reference evidence="2 3" key="1">
    <citation type="submission" date="2023-12" db="EMBL/GenBank/DDBJ databases">
        <title>A high-quality genome assembly for Dillenia turbinata (Dilleniales).</title>
        <authorList>
            <person name="Chanderbali A."/>
        </authorList>
    </citation>
    <scope>NUCLEOTIDE SEQUENCE [LARGE SCALE GENOMIC DNA]</scope>
    <source>
        <strain evidence="2">LSX21</strain>
        <tissue evidence="2">Leaf</tissue>
    </source>
</reference>